<sequence>MYGKLMNEALKSIIENKNALFKALLIPTLVLVGIDIFLPSSFLSNGEKINFEDNKFIFISFIILSIILNIVMAVSVHRIILIKDDISSLEAIMPTQTLLKFFLKSLWIGLLTGLTFGILIAIFLLISIVTEQFTQNKFLVGVISYFLSTLLTMIAFSRFSMVLPATAIDEKMSLLDALAFTKNYKLLSLFMVTIFPTIIAILIALVYGLIIGFLTGVVSSHLSILYVFLNVFITVLVISCLSVTYSYIKNEINEKSLKDKYIE</sequence>
<feature type="transmembrane region" description="Helical" evidence="1">
    <location>
        <begin position="56"/>
        <end position="80"/>
    </location>
</feature>
<feature type="transmembrane region" description="Helical" evidence="1">
    <location>
        <begin position="138"/>
        <end position="165"/>
    </location>
</feature>
<keyword evidence="2" id="KW-0614">Plasmid</keyword>
<evidence type="ECO:0000313" key="3">
    <source>
        <dbReference type="Proteomes" id="UP001164100"/>
    </source>
</evidence>
<keyword evidence="1" id="KW-0472">Membrane</keyword>
<feature type="transmembrane region" description="Helical" evidence="1">
    <location>
        <begin position="224"/>
        <end position="248"/>
    </location>
</feature>
<dbReference type="RefSeq" id="WP_263515092.1">
    <property type="nucleotide sequence ID" value="NZ_CP099557.1"/>
</dbReference>
<proteinExistence type="predicted"/>
<feature type="transmembrane region" description="Helical" evidence="1">
    <location>
        <begin position="186"/>
        <end position="218"/>
    </location>
</feature>
<feature type="transmembrane region" description="Helical" evidence="1">
    <location>
        <begin position="20"/>
        <end position="44"/>
    </location>
</feature>
<keyword evidence="1" id="KW-1133">Transmembrane helix</keyword>
<evidence type="ECO:0000256" key="1">
    <source>
        <dbReference type="SAM" id="Phobius"/>
    </source>
</evidence>
<keyword evidence="1" id="KW-0812">Transmembrane</keyword>
<name>A0AA46N9Q1_9BACT</name>
<evidence type="ECO:0000313" key="2">
    <source>
        <dbReference type="EMBL" id="UYF44403.1"/>
    </source>
</evidence>
<dbReference type="EMBL" id="CP099557">
    <property type="protein sequence ID" value="UYF44403.1"/>
    <property type="molecule type" value="Genomic_DNA"/>
</dbReference>
<accession>A0AA46N9Q1</accession>
<dbReference type="Proteomes" id="UP001164100">
    <property type="component" value="Plasmid pCNAC48"/>
</dbReference>
<reference evidence="2" key="1">
    <citation type="journal article" date="2022" name="Front. Microbiol.">
        <title>Species classification and novel plasmid identifications in Arcobacter cryaerophilus and Arcobacter cryaerophilus-like organisms.</title>
        <authorList>
            <person name="Zhou G."/>
            <person name="Wang M."/>
            <person name="Wang H."/>
            <person name="Chen X."/>
            <person name="Gu Y."/>
            <person name="Shao Z."/>
            <person name="Zhang J."/>
            <person name="Zhang M."/>
        </authorList>
    </citation>
    <scope>NUCLEOTIDE SEQUENCE</scope>
    <source>
        <strain evidence="2">ICDCAC48</strain>
    </source>
</reference>
<protein>
    <submittedName>
        <fullName evidence="2">Uncharacterized protein</fullName>
    </submittedName>
</protein>
<geneLocation type="plasmid" evidence="2 3">
    <name>pCNAC48</name>
</geneLocation>
<dbReference type="AlphaFoldDB" id="A0AA46N9Q1"/>
<feature type="transmembrane region" description="Helical" evidence="1">
    <location>
        <begin position="101"/>
        <end position="126"/>
    </location>
</feature>
<organism evidence="2 3">
    <name type="scientific">Aliarcobacter cryaerophilus</name>
    <dbReference type="NCBI Taxonomy" id="28198"/>
    <lineage>
        <taxon>Bacteria</taxon>
        <taxon>Pseudomonadati</taxon>
        <taxon>Campylobacterota</taxon>
        <taxon>Epsilonproteobacteria</taxon>
        <taxon>Campylobacterales</taxon>
        <taxon>Arcobacteraceae</taxon>
        <taxon>Aliarcobacter</taxon>
    </lineage>
</organism>
<gene>
    <name evidence="2" type="ORF">NGX11_11385</name>
</gene>